<feature type="transmembrane region" description="Helical" evidence="2">
    <location>
        <begin position="104"/>
        <end position="125"/>
    </location>
</feature>
<feature type="transmembrane region" description="Helical" evidence="2">
    <location>
        <begin position="12"/>
        <end position="32"/>
    </location>
</feature>
<reference evidence="3" key="1">
    <citation type="submission" date="2021-02" db="EMBL/GenBank/DDBJ databases">
        <title>Psilocybe cubensis genome.</title>
        <authorList>
            <person name="Mckernan K.J."/>
            <person name="Crawford S."/>
            <person name="Trippe A."/>
            <person name="Kane L.T."/>
            <person name="Mclaughlin S."/>
        </authorList>
    </citation>
    <scope>NUCLEOTIDE SEQUENCE [LARGE SCALE GENOMIC DNA]</scope>
    <source>
        <strain evidence="3">MGC-MH-2018</strain>
    </source>
</reference>
<sequence>MSTTEDLNILGLKALRVIAVVIPLSLVIFTHGRELTPLYGSGPTSYLLDKIAFGAVLASAIHPIRVSLKRNLLYTALTLTLAPNATYWVAVWTSRNKDPVLGPAITHATVLGPLAFLLTTFIVEMDQDTEVKSTSVSQRPELIIRLLRASITHLISSALAKRLWSSTAFFYRISDNQIYLTLAGLAFNLSIISFQDNTQFNTTKNASKKNRNGKKNAHATAFGNSQMNAALLVAFNALWWMIYPLFGNPILPHPLSKTYVHPTYPLNILSAEQSVTGLITVGQWLPPPDYKGENDQQLHSARYIRADHSILGGVWTHDKVQVLDDEPPLTDSFGVPLGDSIYSTFVLQEAVRLVNSTATAGKWNNALIIGLGAGISGTAFMRHGISTTIVEIDPAVYKAARTYFGLPDPGTGKVFLEDARKWTAKKRASIESGNKETLYDIVVHDCFSGGGVPEHIFTFQFWNDLKTVMQPEGVLVVNFAGSVGSMSSRLVINTLERNFGQSCRAFHDLFEDLTPEKYDTEFINVVIFCTRSPSPLTFRKTRRSDWLGSPLRRHILQSLENREVNLTSIRSPPGDMRYILTDHQNPLGALQKKQANHHWKVMRDVLPNVHWETY</sequence>
<dbReference type="GO" id="GO:0006596">
    <property type="term" value="P:polyamine biosynthetic process"/>
    <property type="evidence" value="ECO:0007669"/>
    <property type="project" value="UniProtKB-KW"/>
</dbReference>
<dbReference type="EMBL" id="JAFIQS010000005">
    <property type="protein sequence ID" value="KAG5169379.1"/>
    <property type="molecule type" value="Genomic_DNA"/>
</dbReference>
<gene>
    <name evidence="3" type="ORF">JR316_005935</name>
</gene>
<evidence type="ECO:0000256" key="1">
    <source>
        <dbReference type="ARBA" id="ARBA00023115"/>
    </source>
</evidence>
<dbReference type="NCBIfam" id="NF037959">
    <property type="entry name" value="MFS_SpdSyn"/>
    <property type="match status" value="1"/>
</dbReference>
<keyword evidence="1" id="KW-0620">Polyamine biosynthesis</keyword>
<evidence type="ECO:0008006" key="4">
    <source>
        <dbReference type="Google" id="ProtNLM"/>
    </source>
</evidence>
<dbReference type="Gene3D" id="3.40.50.150">
    <property type="entry name" value="Vaccinia Virus protein VP39"/>
    <property type="match status" value="1"/>
</dbReference>
<evidence type="ECO:0000256" key="2">
    <source>
        <dbReference type="SAM" id="Phobius"/>
    </source>
</evidence>
<dbReference type="OrthoDB" id="2016285at2759"/>
<dbReference type="PANTHER" id="PTHR43317">
    <property type="entry name" value="THERMOSPERMINE SYNTHASE ACAULIS5"/>
    <property type="match status" value="1"/>
</dbReference>
<comment type="caution">
    <text evidence="3">The sequence shown here is derived from an EMBL/GenBank/DDBJ whole genome shotgun (WGS) entry which is preliminary data.</text>
</comment>
<feature type="transmembrane region" description="Helical" evidence="2">
    <location>
        <begin position="229"/>
        <end position="246"/>
    </location>
</feature>
<name>A0A8H7Y1N7_PSICU</name>
<keyword evidence="2" id="KW-0812">Transmembrane</keyword>
<dbReference type="CDD" id="cd02440">
    <property type="entry name" value="AdoMet_MTases"/>
    <property type="match status" value="1"/>
</dbReference>
<protein>
    <recommendedName>
        <fullName evidence="4">Spermidine synthase</fullName>
    </recommendedName>
</protein>
<proteinExistence type="predicted"/>
<dbReference type="AlphaFoldDB" id="A0A8H7Y1N7"/>
<keyword evidence="2" id="KW-0472">Membrane</keyword>
<dbReference type="SUPFAM" id="SSF53335">
    <property type="entry name" value="S-adenosyl-L-methionine-dependent methyltransferases"/>
    <property type="match status" value="1"/>
</dbReference>
<feature type="transmembrane region" description="Helical" evidence="2">
    <location>
        <begin position="176"/>
        <end position="194"/>
    </location>
</feature>
<evidence type="ECO:0000313" key="3">
    <source>
        <dbReference type="EMBL" id="KAG5169379.1"/>
    </source>
</evidence>
<keyword evidence="2" id="KW-1133">Transmembrane helix</keyword>
<feature type="transmembrane region" description="Helical" evidence="2">
    <location>
        <begin position="71"/>
        <end position="92"/>
    </location>
</feature>
<dbReference type="PANTHER" id="PTHR43317:SF1">
    <property type="entry name" value="THERMOSPERMINE SYNTHASE ACAULIS5"/>
    <property type="match status" value="1"/>
</dbReference>
<accession>A0A8H7Y1N7</accession>
<dbReference type="InterPro" id="IPR029063">
    <property type="entry name" value="SAM-dependent_MTases_sf"/>
</dbReference>
<organism evidence="3">
    <name type="scientific">Psilocybe cubensis</name>
    <name type="common">Psychedelic mushroom</name>
    <name type="synonym">Stropharia cubensis</name>
    <dbReference type="NCBI Taxonomy" id="181762"/>
    <lineage>
        <taxon>Eukaryota</taxon>
        <taxon>Fungi</taxon>
        <taxon>Dikarya</taxon>
        <taxon>Basidiomycota</taxon>
        <taxon>Agaricomycotina</taxon>
        <taxon>Agaricomycetes</taxon>
        <taxon>Agaricomycetidae</taxon>
        <taxon>Agaricales</taxon>
        <taxon>Agaricineae</taxon>
        <taxon>Strophariaceae</taxon>
        <taxon>Psilocybe</taxon>
    </lineage>
</organism>
<dbReference type="Pfam" id="PF01564">
    <property type="entry name" value="Spermine_synth"/>
    <property type="match status" value="1"/>
</dbReference>